<comment type="function">
    <text evidence="6 7">Catalyzes the conversion of GDP-D-mannose to GDP-4-dehydro-6-deoxy-D-mannose.</text>
</comment>
<evidence type="ECO:0000256" key="4">
    <source>
        <dbReference type="ARBA" id="ARBA00011989"/>
    </source>
</evidence>
<keyword evidence="10" id="KW-1185">Reference proteome</keyword>
<dbReference type="Gene3D" id="3.40.50.720">
    <property type="entry name" value="NAD(P)-binding Rossmann-like Domain"/>
    <property type="match status" value="1"/>
</dbReference>
<organism evidence="9 10">
    <name type="scientific">Clostridium oryzae</name>
    <dbReference type="NCBI Taxonomy" id="1450648"/>
    <lineage>
        <taxon>Bacteria</taxon>
        <taxon>Bacillati</taxon>
        <taxon>Bacillota</taxon>
        <taxon>Clostridia</taxon>
        <taxon>Eubacteriales</taxon>
        <taxon>Clostridiaceae</taxon>
        <taxon>Clostridium</taxon>
    </lineage>
</organism>
<dbReference type="PANTHER" id="PTHR43715">
    <property type="entry name" value="GDP-MANNOSE 4,6-DEHYDRATASE"/>
    <property type="match status" value="1"/>
</dbReference>
<comment type="similarity">
    <text evidence="3 7">Belongs to the NAD(P)-dependent epimerase/dehydratase family. GDP-mannose 4,6-dehydratase subfamily.</text>
</comment>
<dbReference type="RefSeq" id="WP_079425110.1">
    <property type="nucleotide sequence ID" value="NZ_MZGV01000027.1"/>
</dbReference>
<dbReference type="STRING" id="1450648.CLORY_25990"/>
<dbReference type="CDD" id="cd05260">
    <property type="entry name" value="GDP_MD_SDR_e"/>
    <property type="match status" value="1"/>
</dbReference>
<evidence type="ECO:0000256" key="2">
    <source>
        <dbReference type="ARBA" id="ARBA00001937"/>
    </source>
</evidence>
<accession>A0A1V4ILJ6</accession>
<dbReference type="HAMAP" id="MF_00955">
    <property type="entry name" value="GDP_Man_dehydratase"/>
    <property type="match status" value="1"/>
</dbReference>
<comment type="cofactor">
    <cofactor evidence="2 7">
        <name>NADP(+)</name>
        <dbReference type="ChEBI" id="CHEBI:58349"/>
    </cofactor>
</comment>
<dbReference type="Proteomes" id="UP000190080">
    <property type="component" value="Unassembled WGS sequence"/>
</dbReference>
<dbReference type="GO" id="GO:0008446">
    <property type="term" value="F:GDP-mannose 4,6-dehydratase activity"/>
    <property type="evidence" value="ECO:0007669"/>
    <property type="project" value="UniProtKB-UniRule"/>
</dbReference>
<reference evidence="9 10" key="1">
    <citation type="submission" date="2017-03" db="EMBL/GenBank/DDBJ databases">
        <title>Genome sequence of Clostridium oryzae DSM 28571.</title>
        <authorList>
            <person name="Poehlein A."/>
            <person name="Daniel R."/>
        </authorList>
    </citation>
    <scope>NUCLEOTIDE SEQUENCE [LARGE SCALE GENOMIC DNA]</scope>
    <source>
        <strain evidence="9 10">DSM 28571</strain>
    </source>
</reference>
<dbReference type="GO" id="GO:0070401">
    <property type="term" value="F:NADP+ binding"/>
    <property type="evidence" value="ECO:0007669"/>
    <property type="project" value="UniProtKB-UniRule"/>
</dbReference>
<dbReference type="GO" id="GO:0042351">
    <property type="term" value="P:'de novo' GDP-L-fucose biosynthetic process"/>
    <property type="evidence" value="ECO:0007669"/>
    <property type="project" value="TreeGrafter"/>
</dbReference>
<dbReference type="PANTHER" id="PTHR43715:SF1">
    <property type="entry name" value="GDP-MANNOSE 4,6 DEHYDRATASE"/>
    <property type="match status" value="1"/>
</dbReference>
<dbReference type="NCBIfam" id="TIGR01472">
    <property type="entry name" value="gmd"/>
    <property type="match status" value="1"/>
</dbReference>
<dbReference type="Pfam" id="PF16363">
    <property type="entry name" value="GDP_Man_Dehyd"/>
    <property type="match status" value="1"/>
</dbReference>
<dbReference type="AlphaFoldDB" id="A0A1V4ILJ6"/>
<proteinExistence type="inferred from homology"/>
<dbReference type="OrthoDB" id="9779041at2"/>
<dbReference type="InterPro" id="IPR036291">
    <property type="entry name" value="NAD(P)-bd_dom_sf"/>
</dbReference>
<evidence type="ECO:0000256" key="5">
    <source>
        <dbReference type="ARBA" id="ARBA00023239"/>
    </source>
</evidence>
<keyword evidence="7" id="KW-0521">NADP</keyword>
<comment type="caution">
    <text evidence="7">Lacks conserved residue(s) required for the propagation of feature annotation.</text>
</comment>
<evidence type="ECO:0000259" key="8">
    <source>
        <dbReference type="Pfam" id="PF16363"/>
    </source>
</evidence>
<sequence>MKKALITGITGQDGSYLTEFLLDKGYEVHGIIRRASTFNTKRIDHLFENPEIGTKTLFLHHGDLTDSSNLNRIIEKVEPDEIYNLGAQSHVQVSFEVPEYTAETDAIGTLRILDAIKETGIKSKFYQASTSELFGGLEGTAPQSEKTPFYPRSPYAVAKLYAYWVTVNYREAYDIFACNGILFNHESPRRGETFVTRKISRAVANIIKGTQDKVSLGNMDAKRDWGFAGDYVEGMWLMLQQDKPDDYVLATGETHTVREFAELAFREVGIDIKWYGKGVNEKGIDIKTGKVLVDISPRYFRPTEVDLLLGDAAKAKEKLGWKPKTSFKELVSMMIKSDLREICGIELETYR</sequence>
<comment type="catalytic activity">
    <reaction evidence="1 7">
        <text>GDP-alpha-D-mannose = GDP-4-dehydro-alpha-D-rhamnose + H2O</text>
        <dbReference type="Rhea" id="RHEA:23820"/>
        <dbReference type="ChEBI" id="CHEBI:15377"/>
        <dbReference type="ChEBI" id="CHEBI:57527"/>
        <dbReference type="ChEBI" id="CHEBI:57964"/>
        <dbReference type="EC" id="4.2.1.47"/>
    </reaction>
</comment>
<dbReference type="FunFam" id="3.40.50.720:FF:000924">
    <property type="entry name" value="GDP-mannose 4,6 dehydratase"/>
    <property type="match status" value="1"/>
</dbReference>
<dbReference type="InterPro" id="IPR006368">
    <property type="entry name" value="GDP_Man_deHydtase"/>
</dbReference>
<dbReference type="EMBL" id="MZGV01000027">
    <property type="protein sequence ID" value="OPJ60892.1"/>
    <property type="molecule type" value="Genomic_DNA"/>
</dbReference>
<evidence type="ECO:0000313" key="9">
    <source>
        <dbReference type="EMBL" id="OPJ60892.1"/>
    </source>
</evidence>
<comment type="caution">
    <text evidence="9">The sequence shown here is derived from an EMBL/GenBank/DDBJ whole genome shotgun (WGS) entry which is preliminary data.</text>
</comment>
<feature type="domain" description="NAD(P)-binding" evidence="8">
    <location>
        <begin position="5"/>
        <end position="334"/>
    </location>
</feature>
<dbReference type="InterPro" id="IPR016040">
    <property type="entry name" value="NAD(P)-bd_dom"/>
</dbReference>
<protein>
    <recommendedName>
        <fullName evidence="4 7">GDP-mannose 4,6-dehydratase</fullName>
        <ecNumber evidence="4 7">4.2.1.47</ecNumber>
    </recommendedName>
    <alternativeName>
        <fullName evidence="7">GDP-D-mannose dehydratase</fullName>
    </alternativeName>
</protein>
<evidence type="ECO:0000256" key="6">
    <source>
        <dbReference type="ARBA" id="ARBA00059383"/>
    </source>
</evidence>
<dbReference type="Gene3D" id="3.90.25.10">
    <property type="entry name" value="UDP-galactose 4-epimerase, domain 1"/>
    <property type="match status" value="1"/>
</dbReference>
<evidence type="ECO:0000256" key="7">
    <source>
        <dbReference type="HAMAP-Rule" id="MF_00955"/>
    </source>
</evidence>
<keyword evidence="5 7" id="KW-0456">Lyase</keyword>
<name>A0A1V4ILJ6_9CLOT</name>
<dbReference type="SUPFAM" id="SSF51735">
    <property type="entry name" value="NAD(P)-binding Rossmann-fold domains"/>
    <property type="match status" value="1"/>
</dbReference>
<gene>
    <name evidence="9" type="primary">gmd_2</name>
    <name evidence="7" type="synonym">gmd</name>
    <name evidence="9" type="ORF">CLORY_25990</name>
</gene>
<evidence type="ECO:0000256" key="1">
    <source>
        <dbReference type="ARBA" id="ARBA00000188"/>
    </source>
</evidence>
<evidence type="ECO:0000313" key="10">
    <source>
        <dbReference type="Proteomes" id="UP000190080"/>
    </source>
</evidence>
<dbReference type="EC" id="4.2.1.47" evidence="4 7"/>
<evidence type="ECO:0000256" key="3">
    <source>
        <dbReference type="ARBA" id="ARBA00009263"/>
    </source>
</evidence>